<protein>
    <recommendedName>
        <fullName evidence="15">Receptor-type tyrosine-protein phosphatase C</fullName>
        <ecNumber evidence="2">3.1.3.48</ecNumber>
    </recommendedName>
    <alternativeName>
        <fullName evidence="16">Leukocyte common antigen</fullName>
    </alternativeName>
</protein>
<dbReference type="FunFam" id="3.90.190.10:FF:000033">
    <property type="entry name" value="receptor-type tyrosine-protein phosphatase C isoform X1"/>
    <property type="match status" value="1"/>
</dbReference>
<feature type="compositionally biased region" description="Low complexity" evidence="17">
    <location>
        <begin position="17"/>
        <end position="52"/>
    </location>
</feature>
<keyword evidence="12" id="KW-0325">Glycoprotein</keyword>
<dbReference type="PROSITE" id="PS00383">
    <property type="entry name" value="TYR_PHOSPHATASE_1"/>
    <property type="match status" value="2"/>
</dbReference>
<feature type="region of interest" description="Disordered" evidence="17">
    <location>
        <begin position="1189"/>
        <end position="1235"/>
    </location>
</feature>
<feature type="compositionally biased region" description="Low complexity" evidence="17">
    <location>
        <begin position="1213"/>
        <end position="1235"/>
    </location>
</feature>
<dbReference type="Gene3D" id="3.90.190.10">
    <property type="entry name" value="Protein tyrosine phosphatase superfamily"/>
    <property type="match status" value="2"/>
</dbReference>
<dbReference type="SMART" id="SM00404">
    <property type="entry name" value="PTPc_motif"/>
    <property type="match status" value="2"/>
</dbReference>
<feature type="region of interest" description="Disordered" evidence="17">
    <location>
        <begin position="17"/>
        <end position="56"/>
    </location>
</feature>
<keyword evidence="11 18" id="KW-0472">Membrane</keyword>
<keyword evidence="6 19" id="KW-0732">Signal</keyword>
<evidence type="ECO:0000256" key="12">
    <source>
        <dbReference type="ARBA" id="ARBA00023180"/>
    </source>
</evidence>
<feature type="chain" id="PRO_5034035980" description="Receptor-type tyrosine-protein phosphatase C" evidence="19">
    <location>
        <begin position="19"/>
        <end position="1280"/>
    </location>
</feature>
<dbReference type="Pfam" id="PF00102">
    <property type="entry name" value="Y_phosphatase"/>
    <property type="match status" value="2"/>
</dbReference>
<evidence type="ECO:0000256" key="14">
    <source>
        <dbReference type="ARBA" id="ARBA00061377"/>
    </source>
</evidence>
<evidence type="ECO:0000256" key="8">
    <source>
        <dbReference type="ARBA" id="ARBA00022801"/>
    </source>
</evidence>
<dbReference type="InterPro" id="IPR000242">
    <property type="entry name" value="PTP_cat"/>
</dbReference>
<evidence type="ECO:0000256" key="11">
    <source>
        <dbReference type="ARBA" id="ARBA00023136"/>
    </source>
</evidence>
<keyword evidence="24" id="KW-1185">Reference proteome</keyword>
<evidence type="ECO:0000256" key="16">
    <source>
        <dbReference type="ARBA" id="ARBA00078812"/>
    </source>
</evidence>
<evidence type="ECO:0000256" key="7">
    <source>
        <dbReference type="ARBA" id="ARBA00022737"/>
    </source>
</evidence>
<dbReference type="EC" id="3.1.3.48" evidence="2"/>
<comment type="subcellular location">
    <subcellularLocation>
        <location evidence="1">Cell membrane</location>
        <topology evidence="1">Single-pass type I membrane protein</topology>
    </subcellularLocation>
</comment>
<dbReference type="InterPro" id="IPR036116">
    <property type="entry name" value="FN3_sf"/>
</dbReference>
<dbReference type="InterPro" id="IPR013783">
    <property type="entry name" value="Ig-like_fold"/>
</dbReference>
<feature type="domain" description="Tyrosine specific protein phosphatases" evidence="21">
    <location>
        <begin position="1080"/>
        <end position="1158"/>
    </location>
</feature>
<dbReference type="Gene3D" id="2.60.40.10">
    <property type="entry name" value="Immunoglobulins"/>
    <property type="match status" value="2"/>
</dbReference>
<dbReference type="InterPro" id="IPR000387">
    <property type="entry name" value="Tyr_Pase_dom"/>
</dbReference>
<dbReference type="PROSITE" id="PS50056">
    <property type="entry name" value="TYR_PHOSPHATASE_2"/>
    <property type="match status" value="2"/>
</dbReference>
<dbReference type="GO" id="GO:0005886">
    <property type="term" value="C:plasma membrane"/>
    <property type="evidence" value="ECO:0007669"/>
    <property type="project" value="UniProtKB-SubCell"/>
</dbReference>
<accession>A0A8C6SRN2</accession>
<evidence type="ECO:0000256" key="17">
    <source>
        <dbReference type="SAM" id="MobiDB-lite"/>
    </source>
</evidence>
<reference evidence="23" key="2">
    <citation type="submission" date="2025-09" db="UniProtKB">
        <authorList>
            <consortium name="Ensembl"/>
        </authorList>
    </citation>
    <scope>IDENTIFICATION</scope>
</reference>
<dbReference type="Proteomes" id="UP000694523">
    <property type="component" value="Unplaced"/>
</dbReference>
<dbReference type="InterPro" id="IPR050348">
    <property type="entry name" value="Protein-Tyr_Phosphatase"/>
</dbReference>
<keyword evidence="9" id="KW-0904">Protein phosphatase</keyword>
<comment type="similarity">
    <text evidence="14">Belongs to the protein-tyrosine phosphatase family. Receptor class 1/6 subfamily.</text>
</comment>
<feature type="compositionally biased region" description="Low complexity" evidence="17">
    <location>
        <begin position="1192"/>
        <end position="1202"/>
    </location>
</feature>
<dbReference type="GO" id="GO:0004725">
    <property type="term" value="F:protein tyrosine phosphatase activity"/>
    <property type="evidence" value="ECO:0007669"/>
    <property type="project" value="UniProtKB-EC"/>
</dbReference>
<name>A0A8C6SRN2_9GOBI</name>
<keyword evidence="4" id="KW-0597">Phosphoprotein</keyword>
<dbReference type="InterPro" id="IPR003961">
    <property type="entry name" value="FN3_dom"/>
</dbReference>
<keyword evidence="10 18" id="KW-1133">Transmembrane helix</keyword>
<feature type="region of interest" description="Disordered" evidence="17">
    <location>
        <begin position="938"/>
        <end position="964"/>
    </location>
</feature>
<evidence type="ECO:0000256" key="5">
    <source>
        <dbReference type="ARBA" id="ARBA00022692"/>
    </source>
</evidence>
<dbReference type="SMART" id="SM00060">
    <property type="entry name" value="FN3"/>
    <property type="match status" value="2"/>
</dbReference>
<evidence type="ECO:0000259" key="22">
    <source>
        <dbReference type="PROSITE" id="PS50853"/>
    </source>
</evidence>
<dbReference type="AlphaFoldDB" id="A0A8C6SRN2"/>
<dbReference type="Ensembl" id="ENSNMLT00000011453.1">
    <property type="protein sequence ID" value="ENSNMLP00000010123.1"/>
    <property type="gene ID" value="ENSNMLG00000006342.1"/>
</dbReference>
<evidence type="ECO:0000313" key="24">
    <source>
        <dbReference type="Proteomes" id="UP000694523"/>
    </source>
</evidence>
<evidence type="ECO:0000256" key="1">
    <source>
        <dbReference type="ARBA" id="ARBA00004251"/>
    </source>
</evidence>
<dbReference type="InterPro" id="IPR003595">
    <property type="entry name" value="Tyr_Pase_cat"/>
</dbReference>
<evidence type="ECO:0000256" key="15">
    <source>
        <dbReference type="ARBA" id="ARBA00073601"/>
    </source>
</evidence>
<keyword evidence="5 18" id="KW-0812">Transmembrane</keyword>
<evidence type="ECO:0000256" key="9">
    <source>
        <dbReference type="ARBA" id="ARBA00022912"/>
    </source>
</evidence>
<evidence type="ECO:0000256" key="2">
    <source>
        <dbReference type="ARBA" id="ARBA00013064"/>
    </source>
</evidence>
<feature type="domain" description="Tyrosine-protein phosphatase" evidence="20">
    <location>
        <begin position="601"/>
        <end position="860"/>
    </location>
</feature>
<feature type="transmembrane region" description="Helical" evidence="18">
    <location>
        <begin position="527"/>
        <end position="550"/>
    </location>
</feature>
<sequence>MALTLLVLWAGLFALSSSSSSPSMTPTGSMTPTVPTTPTVTTPNMPTTSTPGVNNTTLQTTIPATTEDPTKNVSCEFSVKPIVFGLQIKLINSTGSFDASISEKKPKTENQTKLTFIDSTHDVTGLKPCTVYKVTLKRTGGVDCTLQDNSTSVTRKTDSMKEGDVTYGPITTGNLSIKTGWGISCDDVYANQMRAQSCGEKQCCVKATTNDLCTDFTVTFNQSNCTFKYTKYLDAEKFLNLTNLTPTVLYFNNATNNGHPPKIVLPLPKQCKLTVNYTCGESNITLSEVKPFEVYNCTGTIKEGNKNITRTNPVRVNTSCDLVVSISPSSSTNTSISLEWDTNTENCNITQLRPNLTYKCSCSRIDKWTKAQEPTGPYIPDSSGKCDVKGLKAFTEYKCNVSTFYNDKRVSTKMENPKNLEKRTEAGVPDGVEPLTVKITENNVFTVACKELKDFKDFKGPEKKYKATLYLEDEQVDNKPAIDKCHFEFRDLHYLTTYKVQVRAFNGKHYSEPASETVHTLFNDKALIGFLVFLILITSLALLVVLYKIYILRRRKSHNMHEHVQLISQNEEERLLNVEPIPADALLDTYKKKLADEGRLFLAEFQSIPRIFSKFSMKEAKKNWNAIKNRYVDILPYDYNRVQLTTGNGEPGCDYINASFIDGYKEAKKYIAAQGPKEETITDFWRMVWEQKSSVIVMVTRCEEGSRVKCAEYWPSMERGAEIFEEFVVKVNSEDHCPDYTIRHLSLTNKREKNTEREVTHIQFLSWPDHGVPGDPHLLLKLRRRVNAFKNLFSGPIVVHCSAGVGRTGTYISIDAMMEGLEAEGRVDIYGYVVQLRRQRCLMVQVEAQYILIYQALLEHNQFGETEISLSELHSTLSTLKEQSTEEESTLMHEEFQRMPVYKNWRTYNAGITEENKQKNRSSTVIPYDYNRVLVRLDDDPSHDSEDDEEEEESSDEEEESSKYINASHIGGYWGTRCFITAQTPLTDTAADFWLMVHQKKVSHIIMLSDSKLDDSDSTYWSKEKTNFGDIEVEVTSTETTPVFISRMMSIRHVKRKESRALRHYQFLKWGDGEVPEKAQDLVDMLRDIRSKCGSGKALTASPALVHCSDGSSRCGLLVALWNLLDSAETEKLVDVFQVVKTLRKERAAMISSMEEYHFLYDTLQACFPVQNGEVKAPHVSAANTVEIVDETTSTDQTPTKTSEANGTEQESGTTGTDQQGRGTTRSQQRRAQTTPLHWTLVPQSLYKFKEDRAVVWSFYTKKVGLVSLHIGLISMGVGL</sequence>
<feature type="domain" description="Tyrosine specific protein phosphatases" evidence="21">
    <location>
        <begin position="780"/>
        <end position="851"/>
    </location>
</feature>
<keyword evidence="8" id="KW-0378">Hydrolase</keyword>
<organism evidence="23 24">
    <name type="scientific">Neogobius melanostomus</name>
    <name type="common">round goby</name>
    <dbReference type="NCBI Taxonomy" id="47308"/>
    <lineage>
        <taxon>Eukaryota</taxon>
        <taxon>Metazoa</taxon>
        <taxon>Chordata</taxon>
        <taxon>Craniata</taxon>
        <taxon>Vertebrata</taxon>
        <taxon>Euteleostomi</taxon>
        <taxon>Actinopterygii</taxon>
        <taxon>Neopterygii</taxon>
        <taxon>Teleostei</taxon>
        <taxon>Neoteleostei</taxon>
        <taxon>Acanthomorphata</taxon>
        <taxon>Gobiaria</taxon>
        <taxon>Gobiiformes</taxon>
        <taxon>Gobioidei</taxon>
        <taxon>Gobiidae</taxon>
        <taxon>Benthophilinae</taxon>
        <taxon>Neogobiini</taxon>
        <taxon>Neogobius</taxon>
    </lineage>
</organism>
<evidence type="ECO:0000256" key="19">
    <source>
        <dbReference type="SAM" id="SignalP"/>
    </source>
</evidence>
<dbReference type="PROSITE" id="PS50055">
    <property type="entry name" value="TYR_PHOSPHATASE_PTP"/>
    <property type="match status" value="2"/>
</dbReference>
<evidence type="ECO:0000256" key="3">
    <source>
        <dbReference type="ARBA" id="ARBA00022475"/>
    </source>
</evidence>
<comment type="catalytic activity">
    <reaction evidence="13">
        <text>O-phospho-L-tyrosyl-[protein] + H2O = L-tyrosyl-[protein] + phosphate</text>
        <dbReference type="Rhea" id="RHEA:10684"/>
        <dbReference type="Rhea" id="RHEA-COMP:10136"/>
        <dbReference type="Rhea" id="RHEA-COMP:20101"/>
        <dbReference type="ChEBI" id="CHEBI:15377"/>
        <dbReference type="ChEBI" id="CHEBI:43474"/>
        <dbReference type="ChEBI" id="CHEBI:46858"/>
        <dbReference type="ChEBI" id="CHEBI:61978"/>
        <dbReference type="EC" id="3.1.3.48"/>
    </reaction>
</comment>
<evidence type="ECO:0000259" key="21">
    <source>
        <dbReference type="PROSITE" id="PS50056"/>
    </source>
</evidence>
<dbReference type="InterPro" id="IPR016130">
    <property type="entry name" value="Tyr_Pase_AS"/>
</dbReference>
<evidence type="ECO:0000256" key="6">
    <source>
        <dbReference type="ARBA" id="ARBA00022729"/>
    </source>
</evidence>
<evidence type="ECO:0000313" key="23">
    <source>
        <dbReference type="Ensembl" id="ENSNMLP00000010123.1"/>
    </source>
</evidence>
<feature type="compositionally biased region" description="Polar residues" evidence="17">
    <location>
        <begin position="1203"/>
        <end position="1212"/>
    </location>
</feature>
<dbReference type="CDD" id="cd14557">
    <property type="entry name" value="R-PTPc-C-1"/>
    <property type="match status" value="1"/>
</dbReference>
<dbReference type="FunFam" id="3.90.190.10:FF:000042">
    <property type="entry name" value="receptor-type tyrosine-protein phosphatase C isoform X1"/>
    <property type="match status" value="1"/>
</dbReference>
<evidence type="ECO:0000256" key="4">
    <source>
        <dbReference type="ARBA" id="ARBA00022553"/>
    </source>
</evidence>
<evidence type="ECO:0000259" key="20">
    <source>
        <dbReference type="PROSITE" id="PS50055"/>
    </source>
</evidence>
<dbReference type="CDD" id="cd00063">
    <property type="entry name" value="FN3"/>
    <property type="match status" value="1"/>
</dbReference>
<dbReference type="PROSITE" id="PS50853">
    <property type="entry name" value="FN3"/>
    <property type="match status" value="1"/>
</dbReference>
<reference evidence="23" key="1">
    <citation type="submission" date="2025-08" db="UniProtKB">
        <authorList>
            <consortium name="Ensembl"/>
        </authorList>
    </citation>
    <scope>IDENTIFICATION</scope>
</reference>
<dbReference type="SUPFAM" id="SSF49265">
    <property type="entry name" value="Fibronectin type III"/>
    <property type="match status" value="1"/>
</dbReference>
<keyword evidence="3" id="KW-1003">Cell membrane</keyword>
<evidence type="ECO:0000256" key="18">
    <source>
        <dbReference type="SAM" id="Phobius"/>
    </source>
</evidence>
<dbReference type="PANTHER" id="PTHR19134:SF539">
    <property type="entry name" value="RECEPTOR-TYPE TYROSINE-PROTEIN PHOSPHATASE C"/>
    <property type="match status" value="1"/>
</dbReference>
<evidence type="ECO:0000256" key="13">
    <source>
        <dbReference type="ARBA" id="ARBA00051722"/>
    </source>
</evidence>
<feature type="domain" description="Tyrosine-protein phosphatase" evidence="20">
    <location>
        <begin position="892"/>
        <end position="1167"/>
    </location>
</feature>
<dbReference type="SUPFAM" id="SSF52799">
    <property type="entry name" value="(Phosphotyrosine protein) phosphatases II"/>
    <property type="match status" value="2"/>
</dbReference>
<evidence type="ECO:0000256" key="10">
    <source>
        <dbReference type="ARBA" id="ARBA00022989"/>
    </source>
</evidence>
<feature type="domain" description="Fibronectin type-III" evidence="22">
    <location>
        <begin position="431"/>
        <end position="524"/>
    </location>
</feature>
<dbReference type="PRINTS" id="PR00700">
    <property type="entry name" value="PRTYPHPHTASE"/>
</dbReference>
<dbReference type="SMART" id="SM00194">
    <property type="entry name" value="PTPc"/>
    <property type="match status" value="2"/>
</dbReference>
<feature type="signal peptide" evidence="19">
    <location>
        <begin position="1"/>
        <end position="18"/>
    </location>
</feature>
<proteinExistence type="inferred from homology"/>
<dbReference type="InterPro" id="IPR029021">
    <property type="entry name" value="Prot-tyrosine_phosphatase-like"/>
</dbReference>
<dbReference type="PANTHER" id="PTHR19134">
    <property type="entry name" value="RECEPTOR-TYPE TYROSINE-PROTEIN PHOSPHATASE"/>
    <property type="match status" value="1"/>
</dbReference>
<keyword evidence="7" id="KW-0677">Repeat</keyword>
<feature type="compositionally biased region" description="Acidic residues" evidence="17">
    <location>
        <begin position="945"/>
        <end position="960"/>
    </location>
</feature>